<sequence length="246" mass="29058">MITETYTLEVNDLTVQVVRKRIKNLRLGVYPPEGRVRVAAPWHLNEEAIRAAVLVRLQWIKKHQQNFARQGRLSPREREYVSGESHYYLGRRYRLRVYPTTQAAHIACQQAHYLDLHVRDGASRDHKARVIEDWHRQTLKERIPALIAHYEPIMDVRVAEWGVKRMRTRWGTCNIRARRIWLNLELVHYDVECLEYVVVHEMAHLRERLHNDRFKGILDQAMPDWRAVRAVLKRGVPLATSEPTGG</sequence>
<reference evidence="2" key="1">
    <citation type="submission" date="2009-10" db="EMBL/GenBank/DDBJ databases">
        <title>Diversity of trophic interactions inside an arsenic-rich microbial ecosystem.</title>
        <authorList>
            <person name="Bertin P.N."/>
            <person name="Heinrich-Salmeron A."/>
            <person name="Pelletier E."/>
            <person name="Goulhen-Chollet F."/>
            <person name="Arsene-Ploetze F."/>
            <person name="Gallien S."/>
            <person name="Calteau A."/>
            <person name="Vallenet D."/>
            <person name="Casiot C."/>
            <person name="Chane-Woon-Ming B."/>
            <person name="Giloteaux L."/>
            <person name="Barakat M."/>
            <person name="Bonnefoy V."/>
            <person name="Bruneel O."/>
            <person name="Chandler M."/>
            <person name="Cleiss J."/>
            <person name="Duran R."/>
            <person name="Elbaz-Poulichet F."/>
            <person name="Fonknechten N."/>
            <person name="Lauga B."/>
            <person name="Mornico D."/>
            <person name="Ortet P."/>
            <person name="Schaeffer C."/>
            <person name="Siguier P."/>
            <person name="Alexander Thil Smith A."/>
            <person name="Van Dorsselaer A."/>
            <person name="Weissenbach J."/>
            <person name="Medigue C."/>
            <person name="Le Paslier D."/>
        </authorList>
    </citation>
    <scope>NUCLEOTIDE SEQUENCE</scope>
</reference>
<dbReference type="CDD" id="cd07344">
    <property type="entry name" value="M48_yhfN_like"/>
    <property type="match status" value="1"/>
</dbReference>
<evidence type="ECO:0000313" key="2">
    <source>
        <dbReference type="EMBL" id="CBI03893.1"/>
    </source>
</evidence>
<evidence type="ECO:0000259" key="1">
    <source>
        <dbReference type="Pfam" id="PF01863"/>
    </source>
</evidence>
<dbReference type="Gene3D" id="3.30.2010.10">
    <property type="entry name" value="Metalloproteases ('zincins'), catalytic domain"/>
    <property type="match status" value="1"/>
</dbReference>
<dbReference type="PANTHER" id="PTHR30399">
    <property type="entry name" value="UNCHARACTERIZED PROTEIN YGJP"/>
    <property type="match status" value="1"/>
</dbReference>
<dbReference type="InterPro" id="IPR002725">
    <property type="entry name" value="YgjP-like_metallopeptidase"/>
</dbReference>
<feature type="domain" description="YgjP-like metallopeptidase" evidence="1">
    <location>
        <begin position="27"/>
        <end position="234"/>
    </location>
</feature>
<comment type="caution">
    <text evidence="2">The sequence shown here is derived from an EMBL/GenBank/DDBJ whole genome shotgun (WGS) entry which is preliminary data.</text>
</comment>
<dbReference type="AlphaFoldDB" id="E6Q9L7"/>
<organism evidence="2">
    <name type="scientific">mine drainage metagenome</name>
    <dbReference type="NCBI Taxonomy" id="410659"/>
    <lineage>
        <taxon>unclassified sequences</taxon>
        <taxon>metagenomes</taxon>
        <taxon>ecological metagenomes</taxon>
    </lineage>
</organism>
<protein>
    <recommendedName>
        <fullName evidence="1">YgjP-like metallopeptidase domain-containing protein</fullName>
    </recommendedName>
</protein>
<dbReference type="InterPro" id="IPR053136">
    <property type="entry name" value="UTP_pyrophosphatase-like"/>
</dbReference>
<dbReference type="EMBL" id="CABP01000033">
    <property type="protein sequence ID" value="CBI03893.1"/>
    <property type="molecule type" value="Genomic_DNA"/>
</dbReference>
<name>E6Q9L7_9ZZZZ</name>
<gene>
    <name evidence="2" type="ORF">CARN5_2657</name>
</gene>
<dbReference type="PANTHER" id="PTHR30399:SF1">
    <property type="entry name" value="UTP PYROPHOSPHATASE"/>
    <property type="match status" value="1"/>
</dbReference>
<accession>E6Q9L7</accession>
<proteinExistence type="predicted"/>
<dbReference type="Pfam" id="PF01863">
    <property type="entry name" value="YgjP-like"/>
    <property type="match status" value="1"/>
</dbReference>